<dbReference type="Proteomes" id="UP000562045">
    <property type="component" value="Unassembled WGS sequence"/>
</dbReference>
<dbReference type="EMBL" id="JACBZM010000001">
    <property type="protein sequence ID" value="NYI43909.1"/>
    <property type="molecule type" value="Genomic_DNA"/>
</dbReference>
<reference evidence="2 3" key="1">
    <citation type="submission" date="2020-07" db="EMBL/GenBank/DDBJ databases">
        <title>Sequencing the genomes of 1000 actinobacteria strains.</title>
        <authorList>
            <person name="Klenk H.-P."/>
        </authorList>
    </citation>
    <scope>NUCLEOTIDE SEQUENCE [LARGE SCALE GENOMIC DNA]</scope>
    <source>
        <strain evidence="2 3">DSM 15131</strain>
    </source>
</reference>
<comment type="caution">
    <text evidence="2">The sequence shown here is derived from an EMBL/GenBank/DDBJ whole genome shotgun (WGS) entry which is preliminary data.</text>
</comment>
<sequence length="120" mass="12857">MRMRTIGLMVATGLVTGLLALAGGAAAQERPRAPRWEPAGDTIVAVEGDADLGFTIHHYDGTVLSPPTLSETTAECGEYDTEVARTACQVEAETWFRDLADVQAAIAWARYDAGRPRPGR</sequence>
<protein>
    <submittedName>
        <fullName evidence="2">Uncharacterized protein</fullName>
    </submittedName>
</protein>
<feature type="chain" id="PRO_5031570884" evidence="1">
    <location>
        <begin position="28"/>
        <end position="120"/>
    </location>
</feature>
<accession>A0A7Y9ZEF4</accession>
<dbReference type="RefSeq" id="WP_179647955.1">
    <property type="nucleotide sequence ID" value="NZ_JACBZM010000001.1"/>
</dbReference>
<feature type="signal peptide" evidence="1">
    <location>
        <begin position="1"/>
        <end position="27"/>
    </location>
</feature>
<name>A0A7Y9ZEF4_9ACTN</name>
<proteinExistence type="predicted"/>
<evidence type="ECO:0000256" key="1">
    <source>
        <dbReference type="SAM" id="SignalP"/>
    </source>
</evidence>
<evidence type="ECO:0000313" key="3">
    <source>
        <dbReference type="Proteomes" id="UP000562045"/>
    </source>
</evidence>
<keyword evidence="1" id="KW-0732">Signal</keyword>
<dbReference type="AlphaFoldDB" id="A0A7Y9ZEF4"/>
<organism evidence="2 3">
    <name type="scientific">Nocardioides aromaticivorans</name>
    <dbReference type="NCBI Taxonomy" id="200618"/>
    <lineage>
        <taxon>Bacteria</taxon>
        <taxon>Bacillati</taxon>
        <taxon>Actinomycetota</taxon>
        <taxon>Actinomycetes</taxon>
        <taxon>Propionibacteriales</taxon>
        <taxon>Nocardioidaceae</taxon>
        <taxon>Nocardioides</taxon>
    </lineage>
</organism>
<gene>
    <name evidence="2" type="ORF">BJ993_000989</name>
</gene>
<evidence type="ECO:0000313" key="2">
    <source>
        <dbReference type="EMBL" id="NYI43909.1"/>
    </source>
</evidence>